<dbReference type="AlphaFoldDB" id="A0A3M6TJA1"/>
<evidence type="ECO:0000313" key="1">
    <source>
        <dbReference type="EMBL" id="RMX41324.1"/>
    </source>
</evidence>
<dbReference type="Proteomes" id="UP000275408">
    <property type="component" value="Unassembled WGS sequence"/>
</dbReference>
<proteinExistence type="predicted"/>
<organism evidence="1 2">
    <name type="scientific">Pocillopora damicornis</name>
    <name type="common">Cauliflower coral</name>
    <name type="synonym">Millepora damicornis</name>
    <dbReference type="NCBI Taxonomy" id="46731"/>
    <lineage>
        <taxon>Eukaryota</taxon>
        <taxon>Metazoa</taxon>
        <taxon>Cnidaria</taxon>
        <taxon>Anthozoa</taxon>
        <taxon>Hexacorallia</taxon>
        <taxon>Scleractinia</taxon>
        <taxon>Astrocoeniina</taxon>
        <taxon>Pocilloporidae</taxon>
        <taxon>Pocillopora</taxon>
    </lineage>
</organism>
<dbReference type="EMBL" id="RCHS01003504">
    <property type="protein sequence ID" value="RMX41324.1"/>
    <property type="molecule type" value="Genomic_DNA"/>
</dbReference>
<name>A0A3M6TJA1_POCDA</name>
<comment type="caution">
    <text evidence="1">The sequence shown here is derived from an EMBL/GenBank/DDBJ whole genome shotgun (WGS) entry which is preliminary data.</text>
</comment>
<keyword evidence="2" id="KW-1185">Reference proteome</keyword>
<gene>
    <name evidence="1" type="ORF">pdam_00021650</name>
</gene>
<sequence length="75" mass="9079">MWVLPKSNVVVVYHNEFGTYISCRMSKRCKSRKVFEHYGYYSLEGMRYMDDNVLKNEFLLSTEDTLFFVHFARCF</sequence>
<reference evidence="1 2" key="1">
    <citation type="journal article" date="2018" name="Sci. Rep.">
        <title>Comparative analysis of the Pocillopora damicornis genome highlights role of immune system in coral evolution.</title>
        <authorList>
            <person name="Cunning R."/>
            <person name="Bay R.A."/>
            <person name="Gillette P."/>
            <person name="Baker A.C."/>
            <person name="Traylor-Knowles N."/>
        </authorList>
    </citation>
    <scope>NUCLEOTIDE SEQUENCE [LARGE SCALE GENOMIC DNA]</scope>
    <source>
        <strain evidence="1">RSMAS</strain>
        <tissue evidence="1">Whole animal</tissue>
    </source>
</reference>
<accession>A0A3M6TJA1</accession>
<protein>
    <submittedName>
        <fullName evidence="1">Uncharacterized protein</fullName>
    </submittedName>
</protein>
<evidence type="ECO:0000313" key="2">
    <source>
        <dbReference type="Proteomes" id="UP000275408"/>
    </source>
</evidence>